<evidence type="ECO:0000256" key="1">
    <source>
        <dbReference type="ARBA" id="ARBA00004141"/>
    </source>
</evidence>
<dbReference type="Gene3D" id="1.25.60.10">
    <property type="entry name" value="MgtE N-terminal domain-like"/>
    <property type="match status" value="1"/>
</dbReference>
<dbReference type="SUPFAM" id="SSF158791">
    <property type="entry name" value="MgtE N-terminal domain-like"/>
    <property type="match status" value="1"/>
</dbReference>
<evidence type="ECO:0000313" key="12">
    <source>
        <dbReference type="Proteomes" id="UP000295832"/>
    </source>
</evidence>
<comment type="similarity">
    <text evidence="2 9">Belongs to the SLC41A transporter family.</text>
</comment>
<keyword evidence="8" id="KW-0129">CBS domain</keyword>
<evidence type="ECO:0000256" key="2">
    <source>
        <dbReference type="ARBA" id="ARBA00009749"/>
    </source>
</evidence>
<dbReference type="NCBIfam" id="TIGR00400">
    <property type="entry name" value="mgtE"/>
    <property type="match status" value="1"/>
</dbReference>
<comment type="subunit">
    <text evidence="9">Homodimer.</text>
</comment>
<name>A0A4R8H3D1_9FIRM</name>
<dbReference type="RefSeq" id="WP_018247784.1">
    <property type="nucleotide sequence ID" value="NZ_SOEG01000016.1"/>
</dbReference>
<accession>A0A4R8H3D1</accession>
<evidence type="ECO:0000256" key="4">
    <source>
        <dbReference type="ARBA" id="ARBA00022692"/>
    </source>
</evidence>
<dbReference type="PROSITE" id="PS51371">
    <property type="entry name" value="CBS"/>
    <property type="match status" value="2"/>
</dbReference>
<protein>
    <recommendedName>
        <fullName evidence="9">Magnesium transporter MgtE</fullName>
    </recommendedName>
</protein>
<dbReference type="Pfam" id="PF03448">
    <property type="entry name" value="MgtE_N"/>
    <property type="match status" value="1"/>
</dbReference>
<dbReference type="Gene3D" id="3.10.580.10">
    <property type="entry name" value="CBS-domain"/>
    <property type="match status" value="1"/>
</dbReference>
<keyword evidence="6 9" id="KW-1133">Transmembrane helix</keyword>
<evidence type="ECO:0000256" key="9">
    <source>
        <dbReference type="RuleBase" id="RU362011"/>
    </source>
</evidence>
<evidence type="ECO:0000256" key="6">
    <source>
        <dbReference type="ARBA" id="ARBA00022989"/>
    </source>
</evidence>
<dbReference type="GO" id="GO:0046872">
    <property type="term" value="F:metal ion binding"/>
    <property type="evidence" value="ECO:0007669"/>
    <property type="project" value="UniProtKB-KW"/>
</dbReference>
<comment type="subcellular location">
    <subcellularLocation>
        <location evidence="9">Cell membrane</location>
        <topology evidence="9">Multi-pass membrane protein</topology>
    </subcellularLocation>
    <subcellularLocation>
        <location evidence="1">Membrane</location>
        <topology evidence="1">Multi-pass membrane protein</topology>
    </subcellularLocation>
</comment>
<evidence type="ECO:0000313" key="11">
    <source>
        <dbReference type="EMBL" id="TDX51057.1"/>
    </source>
</evidence>
<dbReference type="CDD" id="cd04606">
    <property type="entry name" value="CBS_pair_Mg_transporter"/>
    <property type="match status" value="1"/>
</dbReference>
<dbReference type="PANTHER" id="PTHR43773:SF1">
    <property type="entry name" value="MAGNESIUM TRANSPORTER MGTE"/>
    <property type="match status" value="1"/>
</dbReference>
<dbReference type="InterPro" id="IPR046342">
    <property type="entry name" value="CBS_dom_sf"/>
</dbReference>
<dbReference type="Proteomes" id="UP000295832">
    <property type="component" value="Unassembled WGS sequence"/>
</dbReference>
<keyword evidence="12" id="KW-1185">Reference proteome</keyword>
<comment type="function">
    <text evidence="9">Acts as a magnesium transporter.</text>
</comment>
<feature type="domain" description="CBS" evidence="10">
    <location>
        <begin position="135"/>
        <end position="198"/>
    </location>
</feature>
<comment type="caution">
    <text evidence="11">The sequence shown here is derived from an EMBL/GenBank/DDBJ whole genome shotgun (WGS) entry which is preliminary data.</text>
</comment>
<sequence length="449" mass="49414">MKESLILEIQDKISINDMEILKVLLKDLYAADIAELIDELSKDEIKVLIPIIPVDKLAYSLAELDFDDKHTILNLLAPKELKIILDNMYADDIADLLGPLSIGKSKELLKLMKKEDAEQIQNLLGYDEDSAGGIMTTEYIAIKEGKTVRDALNIIRDIAREAEMIYYIYVVSQTKELMGVLSMRELITASPEARIKDLIQKKVINVRLDLDQEEVARIISKYDLLAVPVVNHKKQLLGIITVDDIIDVIEEEATEDIYKMAATTEVDFDDENNTIVKASLKRSPWLIVLLFASILSGSVIDVFSDLLNTVVALALFMPTLAGTGGNAGTQSLAIVVRGLATGDLNTKDLREHLFNEVKVGSLVATICGLIIGLVALVWQGNYMLGVVVGLAMFCNILSATFVGTTTPFILNYLGIDPAVAAGPFITTVIDASGLFIYFSLARLFLPYLT</sequence>
<feature type="transmembrane region" description="Helical" evidence="9">
    <location>
        <begin position="357"/>
        <end position="378"/>
    </location>
</feature>
<dbReference type="Pfam" id="PF00571">
    <property type="entry name" value="CBS"/>
    <property type="match status" value="2"/>
</dbReference>
<dbReference type="InterPro" id="IPR006667">
    <property type="entry name" value="SLC41_membr_dom"/>
</dbReference>
<feature type="transmembrane region" description="Helical" evidence="9">
    <location>
        <begin position="422"/>
        <end position="445"/>
    </location>
</feature>
<dbReference type="PANTHER" id="PTHR43773">
    <property type="entry name" value="MAGNESIUM TRANSPORTER MGTE"/>
    <property type="match status" value="1"/>
</dbReference>
<feature type="transmembrane region" description="Helical" evidence="9">
    <location>
        <begin position="285"/>
        <end position="304"/>
    </location>
</feature>
<gene>
    <name evidence="11" type="ORF">C7959_11635</name>
</gene>
<dbReference type="InterPro" id="IPR006669">
    <property type="entry name" value="MgtE_transporter"/>
</dbReference>
<evidence type="ECO:0000256" key="5">
    <source>
        <dbReference type="ARBA" id="ARBA00022842"/>
    </source>
</evidence>
<evidence type="ECO:0000256" key="3">
    <source>
        <dbReference type="ARBA" id="ARBA00022448"/>
    </source>
</evidence>
<proteinExistence type="inferred from homology"/>
<keyword evidence="5 9" id="KW-0460">Magnesium</keyword>
<keyword evidence="9" id="KW-0479">Metal-binding</keyword>
<dbReference type="SMART" id="SM00924">
    <property type="entry name" value="MgtE_N"/>
    <property type="match status" value="1"/>
</dbReference>
<dbReference type="EMBL" id="SOEG01000016">
    <property type="protein sequence ID" value="TDX51057.1"/>
    <property type="molecule type" value="Genomic_DNA"/>
</dbReference>
<dbReference type="InterPro" id="IPR000644">
    <property type="entry name" value="CBS_dom"/>
</dbReference>
<keyword evidence="3 9" id="KW-0813">Transport</keyword>
<dbReference type="GO" id="GO:0005886">
    <property type="term" value="C:plasma membrane"/>
    <property type="evidence" value="ECO:0007669"/>
    <property type="project" value="UniProtKB-SubCell"/>
</dbReference>
<dbReference type="SUPFAM" id="SSF161093">
    <property type="entry name" value="MgtE membrane domain-like"/>
    <property type="match status" value="1"/>
</dbReference>
<organism evidence="11 12">
    <name type="scientific">Orenia marismortui</name>
    <dbReference type="NCBI Taxonomy" id="46469"/>
    <lineage>
        <taxon>Bacteria</taxon>
        <taxon>Bacillati</taxon>
        <taxon>Bacillota</taxon>
        <taxon>Clostridia</taxon>
        <taxon>Halanaerobiales</taxon>
        <taxon>Halobacteroidaceae</taxon>
        <taxon>Orenia</taxon>
    </lineage>
</organism>
<keyword evidence="4 9" id="KW-0812">Transmembrane</keyword>
<dbReference type="Pfam" id="PF01769">
    <property type="entry name" value="MgtE"/>
    <property type="match status" value="1"/>
</dbReference>
<comment type="caution">
    <text evidence="9">Lacks conserved residue(s) required for the propagation of feature annotation.</text>
</comment>
<evidence type="ECO:0000259" key="10">
    <source>
        <dbReference type="PROSITE" id="PS51371"/>
    </source>
</evidence>
<dbReference type="AlphaFoldDB" id="A0A4R8H3D1"/>
<dbReference type="STRING" id="926561.GCA_000379025_00574"/>
<keyword evidence="7 9" id="KW-0472">Membrane</keyword>
<evidence type="ECO:0000256" key="8">
    <source>
        <dbReference type="PROSITE-ProRule" id="PRU00703"/>
    </source>
</evidence>
<dbReference type="SUPFAM" id="SSF54631">
    <property type="entry name" value="CBS-domain pair"/>
    <property type="match status" value="1"/>
</dbReference>
<dbReference type="GO" id="GO:0015095">
    <property type="term" value="F:magnesium ion transmembrane transporter activity"/>
    <property type="evidence" value="ECO:0007669"/>
    <property type="project" value="UniProtKB-UniRule"/>
</dbReference>
<dbReference type="SMART" id="SM00116">
    <property type="entry name" value="CBS"/>
    <property type="match status" value="2"/>
</dbReference>
<evidence type="ECO:0000256" key="7">
    <source>
        <dbReference type="ARBA" id="ARBA00023136"/>
    </source>
</evidence>
<dbReference type="InterPro" id="IPR036739">
    <property type="entry name" value="SLC41_membr_dom_sf"/>
</dbReference>
<dbReference type="InterPro" id="IPR006668">
    <property type="entry name" value="Mg_transptr_MgtE_intracell_dom"/>
</dbReference>
<reference evidence="11 12" key="1">
    <citation type="submission" date="2019-03" db="EMBL/GenBank/DDBJ databases">
        <title>Subsurface microbial communities from deep shales in Ohio and West Virginia, USA.</title>
        <authorList>
            <person name="Wrighton K."/>
        </authorList>
    </citation>
    <scope>NUCLEOTIDE SEQUENCE [LARGE SCALE GENOMIC DNA]</scope>
    <source>
        <strain evidence="11 12">MSL 6dP</strain>
    </source>
</reference>
<keyword evidence="9" id="KW-1003">Cell membrane</keyword>
<dbReference type="Gene3D" id="1.10.357.20">
    <property type="entry name" value="SLC41 divalent cation transporters, integral membrane domain"/>
    <property type="match status" value="1"/>
</dbReference>
<dbReference type="InterPro" id="IPR038076">
    <property type="entry name" value="MgtE_N_sf"/>
</dbReference>
<feature type="transmembrane region" description="Helical" evidence="9">
    <location>
        <begin position="384"/>
        <end position="410"/>
    </location>
</feature>
<feature type="domain" description="CBS" evidence="10">
    <location>
        <begin position="199"/>
        <end position="255"/>
    </location>
</feature>